<dbReference type="AlphaFoldDB" id="A0A5E4R0C1"/>
<dbReference type="Proteomes" id="UP000324832">
    <property type="component" value="Unassembled WGS sequence"/>
</dbReference>
<accession>A0A5E4R0C1</accession>
<dbReference type="Pfam" id="PF03083">
    <property type="entry name" value="MtN3_slv"/>
    <property type="match status" value="2"/>
</dbReference>
<dbReference type="InterPro" id="IPR047664">
    <property type="entry name" value="SWEET"/>
</dbReference>
<dbReference type="FunFam" id="1.20.1280.290:FF:000004">
    <property type="entry name" value="Sugar transporter SWEET"/>
    <property type="match status" value="1"/>
</dbReference>
<dbReference type="GO" id="GO:0051119">
    <property type="term" value="F:sugar transmembrane transporter activity"/>
    <property type="evidence" value="ECO:0007669"/>
    <property type="project" value="InterPro"/>
</dbReference>
<feature type="transmembrane region" description="Helical" evidence="12">
    <location>
        <begin position="186"/>
        <end position="207"/>
    </location>
</feature>
<evidence type="ECO:0000256" key="4">
    <source>
        <dbReference type="ARBA" id="ARBA00022448"/>
    </source>
</evidence>
<keyword evidence="11 12" id="KW-0472">Membrane</keyword>
<evidence type="ECO:0000313" key="13">
    <source>
        <dbReference type="EMBL" id="VVD02923.1"/>
    </source>
</evidence>
<organism evidence="13 14">
    <name type="scientific">Leptidea sinapis</name>
    <dbReference type="NCBI Taxonomy" id="189913"/>
    <lineage>
        <taxon>Eukaryota</taxon>
        <taxon>Metazoa</taxon>
        <taxon>Ecdysozoa</taxon>
        <taxon>Arthropoda</taxon>
        <taxon>Hexapoda</taxon>
        <taxon>Insecta</taxon>
        <taxon>Pterygota</taxon>
        <taxon>Neoptera</taxon>
        <taxon>Endopterygota</taxon>
        <taxon>Lepidoptera</taxon>
        <taxon>Glossata</taxon>
        <taxon>Ditrysia</taxon>
        <taxon>Papilionoidea</taxon>
        <taxon>Pieridae</taxon>
        <taxon>Dismorphiinae</taxon>
        <taxon>Leptidea</taxon>
    </lineage>
</organism>
<evidence type="ECO:0000256" key="3">
    <source>
        <dbReference type="ARBA" id="ARBA00007809"/>
    </source>
</evidence>
<feature type="transmembrane region" description="Helical" evidence="12">
    <location>
        <begin position="158"/>
        <end position="180"/>
    </location>
</feature>
<evidence type="ECO:0000313" key="14">
    <source>
        <dbReference type="Proteomes" id="UP000324832"/>
    </source>
</evidence>
<dbReference type="OrthoDB" id="409725at2759"/>
<feature type="transmembrane region" description="Helical" evidence="12">
    <location>
        <begin position="69"/>
        <end position="89"/>
    </location>
</feature>
<dbReference type="EMBL" id="FZQP02006443">
    <property type="protein sequence ID" value="VVD02923.1"/>
    <property type="molecule type" value="Genomic_DNA"/>
</dbReference>
<keyword evidence="7 12" id="KW-0812">Transmembrane</keyword>
<protein>
    <recommendedName>
        <fullName evidence="12">Sugar transporter SWEET</fullName>
    </recommendedName>
</protein>
<proteinExistence type="inferred from homology"/>
<evidence type="ECO:0000256" key="1">
    <source>
        <dbReference type="ARBA" id="ARBA00004651"/>
    </source>
</evidence>
<keyword evidence="5" id="KW-1003">Cell membrane</keyword>
<keyword evidence="10" id="KW-0333">Golgi apparatus</keyword>
<keyword evidence="6 12" id="KW-0762">Sugar transport</keyword>
<name>A0A5E4R0C1_9NEOP</name>
<dbReference type="InterPro" id="IPR004316">
    <property type="entry name" value="SWEET_rpt"/>
</dbReference>
<keyword evidence="4 12" id="KW-0813">Transport</keyword>
<keyword evidence="8" id="KW-0677">Repeat</keyword>
<dbReference type="PANTHER" id="PTHR10791:SF112">
    <property type="entry name" value="SUGAR TRANSPORTER SWEET1"/>
    <property type="match status" value="1"/>
</dbReference>
<dbReference type="PANTHER" id="PTHR10791">
    <property type="entry name" value="RAG1-ACTIVATING PROTEIN 1"/>
    <property type="match status" value="1"/>
</dbReference>
<feature type="transmembrane region" description="Helical" evidence="12">
    <location>
        <begin position="128"/>
        <end position="151"/>
    </location>
</feature>
<reference evidence="13 14" key="1">
    <citation type="submission" date="2017-07" db="EMBL/GenBank/DDBJ databases">
        <authorList>
            <person name="Talla V."/>
            <person name="Backstrom N."/>
        </authorList>
    </citation>
    <scope>NUCLEOTIDE SEQUENCE [LARGE SCALE GENOMIC DNA]</scope>
</reference>
<feature type="transmembrane region" description="Helical" evidence="12">
    <location>
        <begin position="96"/>
        <end position="116"/>
    </location>
</feature>
<evidence type="ECO:0000256" key="2">
    <source>
        <dbReference type="ARBA" id="ARBA00004653"/>
    </source>
</evidence>
<comment type="similarity">
    <text evidence="3 12">Belongs to the SWEET sugar transporter family.</text>
</comment>
<gene>
    <name evidence="13" type="ORF">LSINAPIS_LOCUS13023</name>
</gene>
<evidence type="ECO:0000256" key="12">
    <source>
        <dbReference type="RuleBase" id="RU910715"/>
    </source>
</evidence>
<evidence type="ECO:0000256" key="10">
    <source>
        <dbReference type="ARBA" id="ARBA00023034"/>
    </source>
</evidence>
<keyword evidence="14" id="KW-1185">Reference proteome</keyword>
<sequence>MFVLADLKQFIECLAVVTTILQFLSGVLVCKRYVYNGTTGEASSLPFTCGFLSCSIWFLYGITKYDGNLVLVNSVGVILMVSYIVVFYLHTLKKTAVLRQAYIALGLCVFAIVYAYNEEDNDTLLEYLGLTACLLTLLTIAAPMSQLVYVVRMKSTECLPFPMILMYFVVSSLWFIYGLIEVDHYLMATNIIGASLALAQLSLFVIYPSQHSSSNILKTTLA</sequence>
<evidence type="ECO:0000256" key="11">
    <source>
        <dbReference type="ARBA" id="ARBA00023136"/>
    </source>
</evidence>
<keyword evidence="9 12" id="KW-1133">Transmembrane helix</keyword>
<evidence type="ECO:0000256" key="7">
    <source>
        <dbReference type="ARBA" id="ARBA00022692"/>
    </source>
</evidence>
<evidence type="ECO:0000256" key="9">
    <source>
        <dbReference type="ARBA" id="ARBA00022989"/>
    </source>
</evidence>
<comment type="function">
    <text evidence="12">Mediates sugar transport across membranes.</text>
</comment>
<feature type="transmembrane region" description="Helical" evidence="12">
    <location>
        <begin position="45"/>
        <end position="63"/>
    </location>
</feature>
<comment type="subcellular location">
    <subcellularLocation>
        <location evidence="1 12">Cell membrane</location>
        <topology evidence="1 12">Multi-pass membrane protein</topology>
    </subcellularLocation>
    <subcellularLocation>
        <location evidence="2">Golgi apparatus membrane</location>
        <topology evidence="2">Multi-pass membrane protein</topology>
    </subcellularLocation>
</comment>
<evidence type="ECO:0000256" key="8">
    <source>
        <dbReference type="ARBA" id="ARBA00022737"/>
    </source>
</evidence>
<dbReference type="GO" id="GO:0000139">
    <property type="term" value="C:Golgi membrane"/>
    <property type="evidence" value="ECO:0007669"/>
    <property type="project" value="UniProtKB-SubCell"/>
</dbReference>
<dbReference type="GO" id="GO:0005886">
    <property type="term" value="C:plasma membrane"/>
    <property type="evidence" value="ECO:0007669"/>
    <property type="project" value="UniProtKB-SubCell"/>
</dbReference>
<evidence type="ECO:0000256" key="6">
    <source>
        <dbReference type="ARBA" id="ARBA00022597"/>
    </source>
</evidence>
<evidence type="ECO:0000256" key="5">
    <source>
        <dbReference type="ARBA" id="ARBA00022475"/>
    </source>
</evidence>
<dbReference type="Gene3D" id="1.20.1280.290">
    <property type="match status" value="2"/>
</dbReference>
<feature type="transmembrane region" description="Helical" evidence="12">
    <location>
        <begin position="14"/>
        <end position="33"/>
    </location>
</feature>